<evidence type="ECO:0000313" key="1">
    <source>
        <dbReference type="Proteomes" id="UP000887565"/>
    </source>
</evidence>
<proteinExistence type="predicted"/>
<reference evidence="2" key="1">
    <citation type="submission" date="2022-11" db="UniProtKB">
        <authorList>
            <consortium name="WormBaseParasite"/>
        </authorList>
    </citation>
    <scope>IDENTIFICATION</scope>
</reference>
<dbReference type="WBParaSite" id="nRc.2.0.1.t42754-RA">
    <property type="protein sequence ID" value="nRc.2.0.1.t42754-RA"/>
    <property type="gene ID" value="nRc.2.0.1.g42754"/>
</dbReference>
<dbReference type="AlphaFoldDB" id="A0A915KX56"/>
<keyword evidence="1" id="KW-1185">Reference proteome</keyword>
<sequence>MDISEKKLAKVERQKLQQHKEQKLSIKVSEDKNAFICLSDKMLLKLINQIYTMVCVSVVQLQSTRRTPVRRAKTTDDVVVVGRTGGFGLRFLVLLFLLHSPILKPKVEEFIKTCHMTYRFDEQSVFMHTKLPELMKLPVWEANSAAAAAAATLVEYRAIDVKSAVGL</sequence>
<name>A0A915KX56_ROMCU</name>
<dbReference type="Proteomes" id="UP000887565">
    <property type="component" value="Unplaced"/>
</dbReference>
<protein>
    <submittedName>
        <fullName evidence="2">Uncharacterized protein</fullName>
    </submittedName>
</protein>
<evidence type="ECO:0000313" key="2">
    <source>
        <dbReference type="WBParaSite" id="nRc.2.0.1.t42754-RA"/>
    </source>
</evidence>
<accession>A0A915KX56</accession>
<organism evidence="1 2">
    <name type="scientific">Romanomermis culicivorax</name>
    <name type="common">Nematode worm</name>
    <dbReference type="NCBI Taxonomy" id="13658"/>
    <lineage>
        <taxon>Eukaryota</taxon>
        <taxon>Metazoa</taxon>
        <taxon>Ecdysozoa</taxon>
        <taxon>Nematoda</taxon>
        <taxon>Enoplea</taxon>
        <taxon>Dorylaimia</taxon>
        <taxon>Mermithida</taxon>
        <taxon>Mermithoidea</taxon>
        <taxon>Mermithidae</taxon>
        <taxon>Romanomermis</taxon>
    </lineage>
</organism>